<dbReference type="SUPFAM" id="SSF52980">
    <property type="entry name" value="Restriction endonuclease-like"/>
    <property type="match status" value="1"/>
</dbReference>
<keyword evidence="2" id="KW-0540">Nuclease</keyword>
<evidence type="ECO:0000259" key="1">
    <source>
        <dbReference type="Pfam" id="PF09588"/>
    </source>
</evidence>
<dbReference type="InterPro" id="IPR017482">
    <property type="entry name" value="Lambda-type_endonuclease"/>
</dbReference>
<dbReference type="EMBL" id="FODO01000033">
    <property type="protein sequence ID" value="SEP00970.1"/>
    <property type="molecule type" value="Genomic_DNA"/>
</dbReference>
<dbReference type="InterPro" id="IPR051703">
    <property type="entry name" value="NF-kappa-B_Signaling_Reg"/>
</dbReference>
<dbReference type="InterPro" id="IPR011335">
    <property type="entry name" value="Restrct_endonuc-II-like"/>
</dbReference>
<proteinExistence type="predicted"/>
<accession>A0A1H8UCM1</accession>
<dbReference type="Proteomes" id="UP000198814">
    <property type="component" value="Unassembled WGS sequence"/>
</dbReference>
<dbReference type="InterPro" id="IPR019080">
    <property type="entry name" value="YqaJ_viral_recombinase"/>
</dbReference>
<keyword evidence="2" id="KW-0378">Hydrolase</keyword>
<dbReference type="NCBIfam" id="TIGR03033">
    <property type="entry name" value="phage_rel_nuc"/>
    <property type="match status" value="1"/>
</dbReference>
<dbReference type="RefSeq" id="WP_090322103.1">
    <property type="nucleotide sequence ID" value="NZ_FNOE01000036.1"/>
</dbReference>
<organism evidence="2 3">
    <name type="scientific">Nitrosomonas oligotropha</name>
    <dbReference type="NCBI Taxonomy" id="42354"/>
    <lineage>
        <taxon>Bacteria</taxon>
        <taxon>Pseudomonadati</taxon>
        <taxon>Pseudomonadota</taxon>
        <taxon>Betaproteobacteria</taxon>
        <taxon>Nitrosomonadales</taxon>
        <taxon>Nitrosomonadaceae</taxon>
        <taxon>Nitrosomonas</taxon>
    </lineage>
</organism>
<dbReference type="STRING" id="42354.SAMN05216333_13310"/>
<keyword evidence="2" id="KW-0255">Endonuclease</keyword>
<dbReference type="GO" id="GO:0004519">
    <property type="term" value="F:endonuclease activity"/>
    <property type="evidence" value="ECO:0007669"/>
    <property type="project" value="UniProtKB-KW"/>
</dbReference>
<reference evidence="3" key="1">
    <citation type="submission" date="2016-10" db="EMBL/GenBank/DDBJ databases">
        <authorList>
            <person name="Varghese N."/>
            <person name="Submissions S."/>
        </authorList>
    </citation>
    <scope>NUCLEOTIDE SEQUENCE [LARGE SCALE GENOMIC DNA]</scope>
    <source>
        <strain evidence="3">Nm76</strain>
    </source>
</reference>
<dbReference type="Gene3D" id="3.90.320.10">
    <property type="match status" value="1"/>
</dbReference>
<evidence type="ECO:0000313" key="3">
    <source>
        <dbReference type="Proteomes" id="UP000198814"/>
    </source>
</evidence>
<dbReference type="PANTHER" id="PTHR46609:SF6">
    <property type="entry name" value="EXONUCLEASE, PHAGE-TYPE_RECB, C-TERMINAL DOMAIN-CONTAINING PROTEIN-RELATED"/>
    <property type="match status" value="1"/>
</dbReference>
<evidence type="ECO:0000313" key="2">
    <source>
        <dbReference type="EMBL" id="SEP00970.1"/>
    </source>
</evidence>
<sequence length="335" mass="38075">MSNSLKPERKIKIQPALKLVKTRDLNRDQWLTVRKNGIGSSDAAAAVGLNPYKSQLELWLEKTGRDGNLPKTDPNDESSPMYWGILLEPFVAAQYTKRTGNKVRRINAVLQHPIEPWMLANIDREVTGAPDVQILECKTTGINGVKLWKEGVPEYVQLQVMHQLAVTGKQAADVAVLICGQELQVHRIDRDETMIKQLIELERQFWRFVELDQAPPADGSDSAELALRCLYPHDNGKTLDLSRDSEMSQTFSDLLAVRQVLADQNQLESQLKQKIQQRLGEATKALFETGEVTWKRSKEKTELDTDRLLKEQPDLLQRYGLTKPGSRRFLIHEST</sequence>
<keyword evidence="3" id="KW-1185">Reference proteome</keyword>
<dbReference type="Pfam" id="PF09588">
    <property type="entry name" value="YqaJ"/>
    <property type="match status" value="1"/>
</dbReference>
<protein>
    <submittedName>
        <fullName evidence="2">Putative phage-type endonuclease</fullName>
    </submittedName>
</protein>
<feature type="domain" description="YqaJ viral recombinase" evidence="1">
    <location>
        <begin position="29"/>
        <end position="170"/>
    </location>
</feature>
<dbReference type="OrthoDB" id="46225at2"/>
<dbReference type="PANTHER" id="PTHR46609">
    <property type="entry name" value="EXONUCLEASE, PHAGE-TYPE/RECB, C-TERMINAL DOMAIN-CONTAINING PROTEIN"/>
    <property type="match status" value="1"/>
</dbReference>
<name>A0A1H8UCM1_9PROT</name>
<gene>
    <name evidence="2" type="ORF">SAMN05216333_13310</name>
</gene>
<dbReference type="AlphaFoldDB" id="A0A1H8UCM1"/>
<dbReference type="InterPro" id="IPR011604">
    <property type="entry name" value="PDDEXK-like_dom_sf"/>
</dbReference>